<accession>A0AAJ0CGG9</accession>
<protein>
    <submittedName>
        <fullName evidence="3">Uncharacterized protein</fullName>
    </submittedName>
</protein>
<organism evidence="3 4">
    <name type="scientific">Conoideocrella luteorostrata</name>
    <dbReference type="NCBI Taxonomy" id="1105319"/>
    <lineage>
        <taxon>Eukaryota</taxon>
        <taxon>Fungi</taxon>
        <taxon>Dikarya</taxon>
        <taxon>Ascomycota</taxon>
        <taxon>Pezizomycotina</taxon>
        <taxon>Sordariomycetes</taxon>
        <taxon>Hypocreomycetidae</taxon>
        <taxon>Hypocreales</taxon>
        <taxon>Clavicipitaceae</taxon>
        <taxon>Conoideocrella</taxon>
    </lineage>
</organism>
<feature type="region of interest" description="Disordered" evidence="1">
    <location>
        <begin position="295"/>
        <end position="328"/>
    </location>
</feature>
<feature type="compositionally biased region" description="Basic and acidic residues" evidence="1">
    <location>
        <begin position="308"/>
        <end position="328"/>
    </location>
</feature>
<name>A0AAJ0CGG9_9HYPO</name>
<proteinExistence type="predicted"/>
<gene>
    <name evidence="3" type="ORF">QQS21_009693</name>
</gene>
<keyword evidence="2" id="KW-0732">Signal</keyword>
<dbReference type="AlphaFoldDB" id="A0AAJ0CGG9"/>
<evidence type="ECO:0000256" key="1">
    <source>
        <dbReference type="SAM" id="MobiDB-lite"/>
    </source>
</evidence>
<feature type="compositionally biased region" description="Basic and acidic residues" evidence="1">
    <location>
        <begin position="896"/>
        <end position="915"/>
    </location>
</feature>
<dbReference type="Gene3D" id="1.10.490.40">
    <property type="entry name" value="Diphtheria toxin, translocation domain"/>
    <property type="match status" value="1"/>
</dbReference>
<feature type="region of interest" description="Disordered" evidence="1">
    <location>
        <begin position="884"/>
        <end position="915"/>
    </location>
</feature>
<dbReference type="EMBL" id="JASWJB010000256">
    <property type="protein sequence ID" value="KAK2592628.1"/>
    <property type="molecule type" value="Genomic_DNA"/>
</dbReference>
<keyword evidence="4" id="KW-1185">Reference proteome</keyword>
<feature type="signal peptide" evidence="2">
    <location>
        <begin position="1"/>
        <end position="18"/>
    </location>
</feature>
<evidence type="ECO:0000313" key="4">
    <source>
        <dbReference type="Proteomes" id="UP001251528"/>
    </source>
</evidence>
<reference evidence="3" key="1">
    <citation type="submission" date="2023-06" db="EMBL/GenBank/DDBJ databases">
        <title>Conoideocrella luteorostrata (Hypocreales: Clavicipitaceae), a potential biocontrol fungus for elongate hemlock scale in United States Christmas tree production areas.</title>
        <authorList>
            <person name="Barrett H."/>
            <person name="Lovett B."/>
            <person name="Macias A.M."/>
            <person name="Stajich J.E."/>
            <person name="Kasson M.T."/>
        </authorList>
    </citation>
    <scope>NUCLEOTIDE SEQUENCE</scope>
    <source>
        <strain evidence="3">ARSEF 14590</strain>
    </source>
</reference>
<evidence type="ECO:0000256" key="2">
    <source>
        <dbReference type="SAM" id="SignalP"/>
    </source>
</evidence>
<sequence>MQFAHSLTFLCLVVFATGFALPGAYERLYFYYAYRLEQLTGGKTIAPGCSKASPCSLKDFIQYIQTDQKTVLLKTTEDLPNIEETAKKIVDAGLTGEIAVNRVVTGISDFSVLLKKVAGIVEGKMKASLHTNNKANEAERKKAQSDLDDIKTKIPEAVKGIVNARLESALLEFRPYKGFRIVPTKEGNGLDVKETVAANKGSTSEEHLESLWKKYIGRKKPTEKLLRDFRPFQDFKVKTTGSGRDMTLNIEDTLKASPGMDKEWLSNQWNMHHDHGHERNIKVLEDHLEELCGDGSRKRQDSVCNPKSDQDVPKDQDEKGKELPAPRPEQIDVAKTAEQVSEIEFSNFAEAYGLKVLPKEWKVKFPEVRTKLLGYKPLEPSSPKLNAGSGGVAGGKFIGTIGPVLWVGGVVQAFATNASALDRAAAITAIIPLVGCAVGDAAKDGSGNAIMNNLDTALCFLGDGLLLSGFLPASIIVGLLRTIIQTFTPPPKLPSKEEMQSSRDKAWMGFLNENLYTYIYSHEELYPRGTNNSYAYKLESVLKIEALAVSSYSAMTIGALNASSRIVTPNLDQKQLQTSTENATKIIRNNTLTEIAKRQRKFLLSLPLNLRDNFTSPIKDKYNTEFITKITSEEMIIKYQGPEPLNDEHYAYAVGTQNKAEANRIRRAPTRKHMDEIGEFLRKTPLPVPNLYEVSFILGQSKGLTVTHRTLSAQDYIKQKDSTISDDVANTIAIKHTISVVHLLQGKIKENQLADIYPALDDKSRRELNILLSMRMGQAYEEAKVADADRRRGQYLPLTELHKLIRPIVPPVPTHPNNTILVGLLIGLSNAVVETKLNESNLELLTKNSQDAMNKFKQFILQIYNPEFKSSLLDLQFKSDHLSKDLKSSGEMPRPLSDKPHARGWRRRDNTPTEK</sequence>
<dbReference type="Proteomes" id="UP001251528">
    <property type="component" value="Unassembled WGS sequence"/>
</dbReference>
<evidence type="ECO:0000313" key="3">
    <source>
        <dbReference type="EMBL" id="KAK2592628.1"/>
    </source>
</evidence>
<feature type="chain" id="PRO_5042542040" evidence="2">
    <location>
        <begin position="19"/>
        <end position="915"/>
    </location>
</feature>
<comment type="caution">
    <text evidence="3">The sequence shown here is derived from an EMBL/GenBank/DDBJ whole genome shotgun (WGS) entry which is preliminary data.</text>
</comment>